<keyword evidence="3 6" id="KW-0255">Endonuclease</keyword>
<dbReference type="RefSeq" id="WP_130356274.1">
    <property type="nucleotide sequence ID" value="NZ_SGXC01000001.1"/>
</dbReference>
<dbReference type="GO" id="GO:0001682">
    <property type="term" value="P:tRNA 5'-leader removal"/>
    <property type="evidence" value="ECO:0007669"/>
    <property type="project" value="UniProtKB-UniRule"/>
</dbReference>
<dbReference type="GO" id="GO:0030677">
    <property type="term" value="C:ribonuclease P complex"/>
    <property type="evidence" value="ECO:0007669"/>
    <property type="project" value="TreeGrafter"/>
</dbReference>
<name>A0A4Q7NJA5_9BURK</name>
<evidence type="ECO:0000256" key="6">
    <source>
        <dbReference type="HAMAP-Rule" id="MF_00227"/>
    </source>
</evidence>
<dbReference type="Pfam" id="PF00825">
    <property type="entry name" value="Ribonuclease_P"/>
    <property type="match status" value="1"/>
</dbReference>
<dbReference type="InterPro" id="IPR000100">
    <property type="entry name" value="RNase_P"/>
</dbReference>
<evidence type="ECO:0000256" key="1">
    <source>
        <dbReference type="ARBA" id="ARBA00022694"/>
    </source>
</evidence>
<accession>A0A4Q7NJA5</accession>
<dbReference type="GO" id="GO:0042781">
    <property type="term" value="F:3'-tRNA processing endoribonuclease activity"/>
    <property type="evidence" value="ECO:0007669"/>
    <property type="project" value="TreeGrafter"/>
</dbReference>
<dbReference type="InterPro" id="IPR020568">
    <property type="entry name" value="Ribosomal_Su5_D2-typ_SF"/>
</dbReference>
<dbReference type="Proteomes" id="UP000292445">
    <property type="component" value="Unassembled WGS sequence"/>
</dbReference>
<protein>
    <recommendedName>
        <fullName evidence="6">Ribonuclease P protein component</fullName>
        <shortName evidence="6">RNase P protein</shortName>
        <shortName evidence="6">RNaseP protein</shortName>
        <ecNumber evidence="6">3.1.26.5</ecNumber>
    </recommendedName>
    <alternativeName>
        <fullName evidence="6">Protein C5</fullName>
    </alternativeName>
</protein>
<dbReference type="GO" id="GO:0004526">
    <property type="term" value="F:ribonuclease P activity"/>
    <property type="evidence" value="ECO:0007669"/>
    <property type="project" value="UniProtKB-UniRule"/>
</dbReference>
<keyword evidence="1 6" id="KW-0819">tRNA processing</keyword>
<dbReference type="EC" id="3.1.26.5" evidence="6"/>
<comment type="function">
    <text evidence="6">RNaseP catalyzes the removal of the 5'-leader sequence from pre-tRNA to produce the mature 5'-terminus. It can also cleave other RNA substrates such as 4.5S RNA. The protein component plays an auxiliary but essential role in vivo by binding to the 5'-leader sequence and broadening the substrate specificity of the ribozyme.</text>
</comment>
<sequence length="122" mass="13396">MNPRASFPGTARLRSPAEFAPALKGRRLARGALFVLSMAPSAQPRLGLVVGKRYAPLSVSRAALKRVAREAFRLRRAELPAGDYVFRLHARIPSCSLTELKRQARQEIDAHLARAAKANRPG</sequence>
<evidence type="ECO:0000313" key="7">
    <source>
        <dbReference type="EMBL" id="RZS84968.1"/>
    </source>
</evidence>
<comment type="catalytic activity">
    <reaction evidence="6">
        <text>Endonucleolytic cleavage of RNA, removing 5'-extranucleotides from tRNA precursor.</text>
        <dbReference type="EC" id="3.1.26.5"/>
    </reaction>
</comment>
<dbReference type="OrthoDB" id="398329at2"/>
<evidence type="ECO:0000256" key="2">
    <source>
        <dbReference type="ARBA" id="ARBA00022722"/>
    </source>
</evidence>
<dbReference type="InterPro" id="IPR014721">
    <property type="entry name" value="Ribsml_uS5_D2-typ_fold_subgr"/>
</dbReference>
<proteinExistence type="inferred from homology"/>
<dbReference type="PANTHER" id="PTHR33992:SF1">
    <property type="entry name" value="RIBONUCLEASE P PROTEIN COMPONENT"/>
    <property type="match status" value="1"/>
</dbReference>
<evidence type="ECO:0000313" key="8">
    <source>
        <dbReference type="Proteomes" id="UP000292445"/>
    </source>
</evidence>
<gene>
    <name evidence="6" type="primary">rnpA</name>
    <name evidence="7" type="ORF">EV675_0990</name>
</gene>
<reference evidence="7 8" key="1">
    <citation type="submission" date="2019-02" db="EMBL/GenBank/DDBJ databases">
        <title>Genomic Encyclopedia of Type Strains, Phase IV (KMG-IV): sequencing the most valuable type-strain genomes for metagenomic binning, comparative biology and taxonomic classification.</title>
        <authorList>
            <person name="Goeker M."/>
        </authorList>
    </citation>
    <scope>NUCLEOTIDE SEQUENCE [LARGE SCALE GENOMIC DNA]</scope>
    <source>
        <strain evidence="7 8">K24</strain>
    </source>
</reference>
<organism evidence="7 8">
    <name type="scientific">Pigmentiphaga kullae</name>
    <dbReference type="NCBI Taxonomy" id="151784"/>
    <lineage>
        <taxon>Bacteria</taxon>
        <taxon>Pseudomonadati</taxon>
        <taxon>Pseudomonadota</taxon>
        <taxon>Betaproteobacteria</taxon>
        <taxon>Burkholderiales</taxon>
        <taxon>Alcaligenaceae</taxon>
        <taxon>Pigmentiphaga</taxon>
    </lineage>
</organism>
<keyword evidence="5 6" id="KW-0694">RNA-binding</keyword>
<dbReference type="Gene3D" id="3.30.230.10">
    <property type="match status" value="1"/>
</dbReference>
<comment type="similarity">
    <text evidence="6">Belongs to the RnpA family.</text>
</comment>
<dbReference type="AlphaFoldDB" id="A0A4Q7NJA5"/>
<evidence type="ECO:0000256" key="3">
    <source>
        <dbReference type="ARBA" id="ARBA00022759"/>
    </source>
</evidence>
<dbReference type="SUPFAM" id="SSF54211">
    <property type="entry name" value="Ribosomal protein S5 domain 2-like"/>
    <property type="match status" value="1"/>
</dbReference>
<dbReference type="PANTHER" id="PTHR33992">
    <property type="entry name" value="RIBONUCLEASE P PROTEIN COMPONENT"/>
    <property type="match status" value="1"/>
</dbReference>
<keyword evidence="8" id="KW-1185">Reference proteome</keyword>
<keyword evidence="2 6" id="KW-0540">Nuclease</keyword>
<comment type="subunit">
    <text evidence="6">Consists of a catalytic RNA component (M1 or rnpB) and a protein subunit.</text>
</comment>
<dbReference type="EMBL" id="SGXC01000001">
    <property type="protein sequence ID" value="RZS84968.1"/>
    <property type="molecule type" value="Genomic_DNA"/>
</dbReference>
<evidence type="ECO:0000256" key="4">
    <source>
        <dbReference type="ARBA" id="ARBA00022801"/>
    </source>
</evidence>
<comment type="caution">
    <text evidence="7">The sequence shown here is derived from an EMBL/GenBank/DDBJ whole genome shotgun (WGS) entry which is preliminary data.</text>
</comment>
<dbReference type="GO" id="GO:0000049">
    <property type="term" value="F:tRNA binding"/>
    <property type="evidence" value="ECO:0007669"/>
    <property type="project" value="UniProtKB-UniRule"/>
</dbReference>
<keyword evidence="4 6" id="KW-0378">Hydrolase</keyword>
<evidence type="ECO:0000256" key="5">
    <source>
        <dbReference type="ARBA" id="ARBA00022884"/>
    </source>
</evidence>
<dbReference type="HAMAP" id="MF_00227">
    <property type="entry name" value="RNase_P"/>
    <property type="match status" value="1"/>
</dbReference>